<reference evidence="4" key="1">
    <citation type="submission" date="2017-02" db="UniProtKB">
        <authorList>
            <consortium name="WormBaseParasite"/>
        </authorList>
    </citation>
    <scope>IDENTIFICATION</scope>
</reference>
<keyword evidence="3" id="KW-1185">Reference proteome</keyword>
<accession>A0A0N4YAG2</accession>
<feature type="chain" id="PRO_5043125439" evidence="1">
    <location>
        <begin position="23"/>
        <end position="154"/>
    </location>
</feature>
<evidence type="ECO:0000256" key="1">
    <source>
        <dbReference type="SAM" id="SignalP"/>
    </source>
</evidence>
<dbReference type="AlphaFoldDB" id="A0A0N4YAG2"/>
<dbReference type="PROSITE" id="PS51257">
    <property type="entry name" value="PROKAR_LIPOPROTEIN"/>
    <property type="match status" value="1"/>
</dbReference>
<dbReference type="Proteomes" id="UP000271162">
    <property type="component" value="Unassembled WGS sequence"/>
</dbReference>
<evidence type="ECO:0000313" key="2">
    <source>
        <dbReference type="EMBL" id="VDL76966.1"/>
    </source>
</evidence>
<dbReference type="STRING" id="27835.A0A0N4YAG2"/>
<gene>
    <name evidence="2" type="ORF">NBR_LOCUS13377</name>
</gene>
<evidence type="ECO:0000313" key="3">
    <source>
        <dbReference type="Proteomes" id="UP000271162"/>
    </source>
</evidence>
<organism evidence="4">
    <name type="scientific">Nippostrongylus brasiliensis</name>
    <name type="common">Rat hookworm</name>
    <dbReference type="NCBI Taxonomy" id="27835"/>
    <lineage>
        <taxon>Eukaryota</taxon>
        <taxon>Metazoa</taxon>
        <taxon>Ecdysozoa</taxon>
        <taxon>Nematoda</taxon>
        <taxon>Chromadorea</taxon>
        <taxon>Rhabditida</taxon>
        <taxon>Rhabditina</taxon>
        <taxon>Rhabditomorpha</taxon>
        <taxon>Strongyloidea</taxon>
        <taxon>Heligmosomidae</taxon>
        <taxon>Nippostrongylus</taxon>
    </lineage>
</organism>
<protein>
    <submittedName>
        <fullName evidence="4">Ground-like domain-containing protein</fullName>
    </submittedName>
</protein>
<proteinExistence type="predicted"/>
<evidence type="ECO:0000313" key="4">
    <source>
        <dbReference type="WBParaSite" id="NBR_0001337601-mRNA-1"/>
    </source>
</evidence>
<sequence>MKSTDIMLIVVFLAAALPLADSCPGLFGGGGGGCGCGGGCSSGCGGRKKRSTGSISGVSGHILKRLFEEYSSTQSRLASEARLLSRAAVASRRDDTAMATDPMTSKTALVSALHSEGDQFFVVCAPGRSVYSAPRNSVFCSSSAYNHTCFVLGF</sequence>
<dbReference type="WBParaSite" id="NBR_0001337601-mRNA-1">
    <property type="protein sequence ID" value="NBR_0001337601-mRNA-1"/>
    <property type="gene ID" value="NBR_0001337601"/>
</dbReference>
<dbReference type="EMBL" id="UYSL01021021">
    <property type="protein sequence ID" value="VDL76966.1"/>
    <property type="molecule type" value="Genomic_DNA"/>
</dbReference>
<reference evidence="2 3" key="2">
    <citation type="submission" date="2018-11" db="EMBL/GenBank/DDBJ databases">
        <authorList>
            <consortium name="Pathogen Informatics"/>
        </authorList>
    </citation>
    <scope>NUCLEOTIDE SEQUENCE [LARGE SCALE GENOMIC DNA]</scope>
</reference>
<name>A0A0N4YAG2_NIPBR</name>
<keyword evidence="1" id="KW-0732">Signal</keyword>
<feature type="signal peptide" evidence="1">
    <location>
        <begin position="1"/>
        <end position="22"/>
    </location>
</feature>